<organism evidence="3 4">
    <name type="scientific">Secundilactobacillus collinoides DSM 20515 = JCM 1123</name>
    <dbReference type="NCBI Taxonomy" id="1423733"/>
    <lineage>
        <taxon>Bacteria</taxon>
        <taxon>Bacillati</taxon>
        <taxon>Bacillota</taxon>
        <taxon>Bacilli</taxon>
        <taxon>Lactobacillales</taxon>
        <taxon>Lactobacillaceae</taxon>
        <taxon>Secundilactobacillus</taxon>
    </lineage>
</organism>
<evidence type="ECO:0000313" key="4">
    <source>
        <dbReference type="Proteomes" id="UP000051845"/>
    </source>
</evidence>
<dbReference type="PANTHER" id="PTHR30383">
    <property type="entry name" value="THIOESTERASE 1/PROTEASE 1/LYSOPHOSPHOLIPASE L1"/>
    <property type="match status" value="1"/>
</dbReference>
<evidence type="ECO:0000313" key="3">
    <source>
        <dbReference type="EMBL" id="KRM73420.1"/>
    </source>
</evidence>
<dbReference type="PATRIC" id="fig|1423733.4.peg.1486"/>
<feature type="chain" id="PRO_5006415296" evidence="1">
    <location>
        <begin position="24"/>
        <end position="325"/>
    </location>
</feature>
<gene>
    <name evidence="3" type="ORF">FC82_GL001416</name>
</gene>
<dbReference type="InterPro" id="IPR051532">
    <property type="entry name" value="Ester_Hydrolysis_Enzymes"/>
</dbReference>
<dbReference type="Gene3D" id="3.40.50.1110">
    <property type="entry name" value="SGNH hydrolase"/>
    <property type="match status" value="1"/>
</dbReference>
<dbReference type="AlphaFoldDB" id="A0A0R2BC21"/>
<dbReference type="SUPFAM" id="SSF82057">
    <property type="entry name" value="Prokaryotic SH3-related domain"/>
    <property type="match status" value="1"/>
</dbReference>
<dbReference type="InterPro" id="IPR036514">
    <property type="entry name" value="SGNH_hydro_sf"/>
</dbReference>
<feature type="signal peptide" evidence="1">
    <location>
        <begin position="1"/>
        <end position="23"/>
    </location>
</feature>
<name>A0A0R2BC21_SECCO</name>
<dbReference type="InterPro" id="IPR013830">
    <property type="entry name" value="SGNH_hydro"/>
</dbReference>
<comment type="caution">
    <text evidence="3">The sequence shown here is derived from an EMBL/GenBank/DDBJ whole genome shotgun (WGS) entry which is preliminary data.</text>
</comment>
<accession>A0A0R2BC21</accession>
<proteinExistence type="predicted"/>
<dbReference type="EMBL" id="AYYR01000127">
    <property type="protein sequence ID" value="KRM73420.1"/>
    <property type="molecule type" value="Genomic_DNA"/>
</dbReference>
<sequence length="325" mass="36204">MKAVLGSAMAGLLLFGISSKASAAKVDKNYAVKTTTSLTERAKVVSVKDPTKMTTAIWNYPYLSNKNAKKTHWLKNYTDKSLLVTKQATLKNGMKYDYIKVASKPSVKGWVYDKWIRQMTMASLGDSITKGWTGSDYAADPYPEVAASKTGMSVTNYGENNGEVSGDTDLDLTYNIENHSFKNTDVITIAYGVNDYFHVLSLAKIKNTLDTDLTELQAKHPDAQIVGILPMDCWVLDSTTDTYVNAADTLYKDHAYSLSDVRDTEKEVYEAHNVKVFNWADYESEFLPNADSRLTFFGDNRLHPTASSYKKMGSVLATYLESNLK</sequence>
<dbReference type="SUPFAM" id="SSF52266">
    <property type="entry name" value="SGNH hydrolase"/>
    <property type="match status" value="1"/>
</dbReference>
<dbReference type="CDD" id="cd00229">
    <property type="entry name" value="SGNH_hydrolase"/>
    <property type="match status" value="1"/>
</dbReference>
<dbReference type="Pfam" id="PF13472">
    <property type="entry name" value="Lipase_GDSL_2"/>
    <property type="match status" value="1"/>
</dbReference>
<evidence type="ECO:0000259" key="2">
    <source>
        <dbReference type="Pfam" id="PF13472"/>
    </source>
</evidence>
<feature type="domain" description="SGNH hydrolase-type esterase" evidence="2">
    <location>
        <begin position="124"/>
        <end position="310"/>
    </location>
</feature>
<dbReference type="Proteomes" id="UP000051845">
    <property type="component" value="Unassembled WGS sequence"/>
</dbReference>
<reference evidence="3 4" key="1">
    <citation type="journal article" date="2015" name="Genome Announc.">
        <title>Expanding the biotechnology potential of lactobacilli through comparative genomics of 213 strains and associated genera.</title>
        <authorList>
            <person name="Sun Z."/>
            <person name="Harris H.M."/>
            <person name="McCann A."/>
            <person name="Guo C."/>
            <person name="Argimon S."/>
            <person name="Zhang W."/>
            <person name="Yang X."/>
            <person name="Jeffery I.B."/>
            <person name="Cooney J.C."/>
            <person name="Kagawa T.F."/>
            <person name="Liu W."/>
            <person name="Song Y."/>
            <person name="Salvetti E."/>
            <person name="Wrobel A."/>
            <person name="Rasinkangas P."/>
            <person name="Parkhill J."/>
            <person name="Rea M.C."/>
            <person name="O'Sullivan O."/>
            <person name="Ritari J."/>
            <person name="Douillard F.P."/>
            <person name="Paul Ross R."/>
            <person name="Yang R."/>
            <person name="Briner A.E."/>
            <person name="Felis G.E."/>
            <person name="de Vos W.M."/>
            <person name="Barrangou R."/>
            <person name="Klaenhammer T.R."/>
            <person name="Caufield P.W."/>
            <person name="Cui Y."/>
            <person name="Zhang H."/>
            <person name="O'Toole P.W."/>
        </authorList>
    </citation>
    <scope>NUCLEOTIDE SEQUENCE [LARGE SCALE GENOMIC DNA]</scope>
    <source>
        <strain evidence="3 4">DSM 20515</strain>
    </source>
</reference>
<keyword evidence="1" id="KW-0732">Signal</keyword>
<evidence type="ECO:0000256" key="1">
    <source>
        <dbReference type="SAM" id="SignalP"/>
    </source>
</evidence>
<protein>
    <submittedName>
        <fullName evidence="3">GDSL family lipase</fullName>
    </submittedName>
</protein>